<organism evidence="2 3">
    <name type="scientific">Lunatimonas lonarensis</name>
    <dbReference type="NCBI Taxonomy" id="1232681"/>
    <lineage>
        <taxon>Bacteria</taxon>
        <taxon>Pseudomonadati</taxon>
        <taxon>Bacteroidota</taxon>
        <taxon>Cytophagia</taxon>
        <taxon>Cytophagales</taxon>
        <taxon>Cyclobacteriaceae</taxon>
    </lineage>
</organism>
<dbReference type="PANTHER" id="PTHR43798">
    <property type="entry name" value="MONOACYLGLYCEROL LIPASE"/>
    <property type="match status" value="1"/>
</dbReference>
<dbReference type="RefSeq" id="WP_010853494.1">
    <property type="nucleotide sequence ID" value="NZ_AQHR01000041.1"/>
</dbReference>
<dbReference type="GO" id="GO:0016787">
    <property type="term" value="F:hydrolase activity"/>
    <property type="evidence" value="ECO:0007669"/>
    <property type="project" value="UniProtKB-KW"/>
</dbReference>
<dbReference type="InterPro" id="IPR050266">
    <property type="entry name" value="AB_hydrolase_sf"/>
</dbReference>
<protein>
    <submittedName>
        <fullName evidence="2">Hydrolase, alpha/beta fold family</fullName>
    </submittedName>
</protein>
<evidence type="ECO:0000313" key="2">
    <source>
        <dbReference type="EMBL" id="EON78153.1"/>
    </source>
</evidence>
<dbReference type="OrthoDB" id="9780932at2"/>
<dbReference type="SUPFAM" id="SSF53474">
    <property type="entry name" value="alpha/beta-Hydrolases"/>
    <property type="match status" value="1"/>
</dbReference>
<keyword evidence="3" id="KW-1185">Reference proteome</keyword>
<dbReference type="Gene3D" id="3.40.50.1820">
    <property type="entry name" value="alpha/beta hydrolase"/>
    <property type="match status" value="1"/>
</dbReference>
<dbReference type="Proteomes" id="UP000013909">
    <property type="component" value="Unassembled WGS sequence"/>
</dbReference>
<dbReference type="InterPro" id="IPR029058">
    <property type="entry name" value="AB_hydrolase_fold"/>
</dbReference>
<proteinExistence type="predicted"/>
<comment type="caution">
    <text evidence="2">The sequence shown here is derived from an EMBL/GenBank/DDBJ whole genome shotgun (WGS) entry which is preliminary data.</text>
</comment>
<evidence type="ECO:0000259" key="1">
    <source>
        <dbReference type="Pfam" id="PF00561"/>
    </source>
</evidence>
<dbReference type="Pfam" id="PF00561">
    <property type="entry name" value="Abhydrolase_1"/>
    <property type="match status" value="1"/>
</dbReference>
<name>R7ZVW5_9BACT</name>
<reference evidence="2 3" key="1">
    <citation type="submission" date="2013-02" db="EMBL/GenBank/DDBJ databases">
        <title>A novel strain isolated from Lonar lake, Maharashtra, India.</title>
        <authorList>
            <person name="Singh A."/>
        </authorList>
    </citation>
    <scope>NUCLEOTIDE SEQUENCE [LARGE SCALE GENOMIC DNA]</scope>
    <source>
        <strain evidence="2 3">AK24</strain>
    </source>
</reference>
<feature type="domain" description="AB hydrolase-1" evidence="1">
    <location>
        <begin position="22"/>
        <end position="230"/>
    </location>
</feature>
<accession>R7ZVW5</accession>
<dbReference type="EMBL" id="AQHR01000041">
    <property type="protein sequence ID" value="EON78153.1"/>
    <property type="molecule type" value="Genomic_DNA"/>
</dbReference>
<keyword evidence="2" id="KW-0378">Hydrolase</keyword>
<dbReference type="InterPro" id="IPR000073">
    <property type="entry name" value="AB_hydrolase_1"/>
</dbReference>
<dbReference type="PRINTS" id="PR00111">
    <property type="entry name" value="ABHYDROLASE"/>
</dbReference>
<dbReference type="AlphaFoldDB" id="R7ZVW5"/>
<gene>
    <name evidence="2" type="ORF">ADIS_1350</name>
</gene>
<dbReference type="STRING" id="1232681.ADIS_1350"/>
<sequence length="266" mass="30191">MERIFEHNHIQFNYLDQGTGQAFVFLHGLGASIIQAKELCNGMKGHRIVSMDFRGHGKSKRFITESDAQMKVFESDIQNLLAHLEIEKFFLGGLSLGAAISTRLALSQPEKIKKLVLIRPAWIHEKDPAHFEPLKLIHDLIQKYGLAAGREYFRESLLFQGLVQTDPGYADSLLGHFIRPQAGTSYALLKHIPEDRPFEDCKTLAQLTMPSLVIGSDDDPLHPFSYAQTYQTHLGSARLEKVSSKYLDAERHNREVRKLVHDFLAQ</sequence>
<evidence type="ECO:0000313" key="3">
    <source>
        <dbReference type="Proteomes" id="UP000013909"/>
    </source>
</evidence>